<protein>
    <recommendedName>
        <fullName evidence="2">Putative treble-clef zinc-finger domain-containing protein</fullName>
    </recommendedName>
</protein>
<dbReference type="CTD" id="54980"/>
<reference evidence="3" key="2">
    <citation type="submission" date="2021-01" db="UniProtKB">
        <authorList>
            <consortium name="EnsemblMetazoa"/>
        </authorList>
    </citation>
    <scope>IDENTIFICATION</scope>
</reference>
<dbReference type="InterPro" id="IPR026049">
    <property type="entry name" value="C2orf42"/>
</dbReference>
<dbReference type="PANTHER" id="PTHR13518:SF1">
    <property type="entry name" value="C2ORF42 HOMOLOG"/>
    <property type="match status" value="1"/>
</dbReference>
<dbReference type="GO" id="GO:0005634">
    <property type="term" value="C:nucleus"/>
    <property type="evidence" value="ECO:0000318"/>
    <property type="project" value="GO_Central"/>
</dbReference>
<dbReference type="OMA" id="FWMPSQL"/>
<dbReference type="InParanoid" id="A0A7M7NXQ9"/>
<keyword evidence="4" id="KW-1185">Reference proteome</keyword>
<sequence length="588" mass="65516">MMNSALKVSTTPDPKALFKDLGRPTLRGVRKCPNCGIYNGIRGLSCKNKDCNMVLRGKGRKGNQSADAIRIITGSSAMVYSVRLRDRGPDYRGFVELPLSEEIILQGPDAETMTLVDVPHCYIGSCQKSLATEGNQTTCPHIELAQKCATEAQPLTLKNSVLNSLPVSNEMKQAIWLLATETTGPLVQRVSKNIMVVKCKAQQTPQLGFLHFSFSESPKKKGSVEHRFHCSCRQFKNFKHSTEDSKKKCVHFYACICAFASEDALTKEFKYFISMDEAKDDVPDPSQGSVQITIIDGQLTTTSPETVSMAITMPGLQSKKRRKDDTLAQASSALLTLQEGATSPAKKTAPSRRSGGPAPDPDQSFNKGVPQPLVEALVEGPTVSFNHWLGSVTERINQTMHYQFEGTPEPLVFHIPQVFFDILQQRISSGSRKKRLPNSTVAFIRKDALPLGTFTKYTWQLTSIIQVKQIFDTAEMPMEVTRSFVENKDGTFSRYVSPKVDVEHVGEAYRRAAGQIPIKPFELKTFLKIGNTAADQKEPTPFIIEWIPEILPKSRIGELRIKFEYGHQRNGHVEKRVDELHTAIEHVV</sequence>
<feature type="domain" description="Putative treble-clef zinc-finger" evidence="2">
    <location>
        <begin position="20"/>
        <end position="59"/>
    </location>
</feature>
<evidence type="ECO:0000313" key="3">
    <source>
        <dbReference type="EnsemblMetazoa" id="XP_030842087"/>
    </source>
</evidence>
<organism evidence="3 4">
    <name type="scientific">Strongylocentrotus purpuratus</name>
    <name type="common">Purple sea urchin</name>
    <dbReference type="NCBI Taxonomy" id="7668"/>
    <lineage>
        <taxon>Eukaryota</taxon>
        <taxon>Metazoa</taxon>
        <taxon>Echinodermata</taxon>
        <taxon>Eleutherozoa</taxon>
        <taxon>Echinozoa</taxon>
        <taxon>Echinoidea</taxon>
        <taxon>Euechinoidea</taxon>
        <taxon>Echinacea</taxon>
        <taxon>Camarodonta</taxon>
        <taxon>Echinidea</taxon>
        <taxon>Strongylocentrotidae</taxon>
        <taxon>Strongylocentrotus</taxon>
    </lineage>
</organism>
<feature type="region of interest" description="Disordered" evidence="1">
    <location>
        <begin position="338"/>
        <end position="368"/>
    </location>
</feature>
<proteinExistence type="predicted"/>
<dbReference type="Pfam" id="PF14952">
    <property type="entry name" value="zf-tcix"/>
    <property type="match status" value="1"/>
</dbReference>
<dbReference type="Proteomes" id="UP000007110">
    <property type="component" value="Unassembled WGS sequence"/>
</dbReference>
<name>A0A7M7NXQ9_STRPU</name>
<evidence type="ECO:0000259" key="2">
    <source>
        <dbReference type="Pfam" id="PF14952"/>
    </source>
</evidence>
<dbReference type="PANTHER" id="PTHR13518">
    <property type="entry name" value="PUTATIVE TREBLE-CLEF ZINC-FINGER C2ORF42 FAMILY MEMBER"/>
    <property type="match status" value="1"/>
</dbReference>
<dbReference type="InterPro" id="IPR029269">
    <property type="entry name" value="Zf-tcix"/>
</dbReference>
<evidence type="ECO:0000256" key="1">
    <source>
        <dbReference type="SAM" id="MobiDB-lite"/>
    </source>
</evidence>
<dbReference type="EnsemblMetazoa" id="XM_030986227">
    <property type="protein sequence ID" value="XP_030842087"/>
    <property type="gene ID" value="LOC593357"/>
</dbReference>
<accession>A0A7M7NXQ9</accession>
<dbReference type="RefSeq" id="XP_030842087.1">
    <property type="nucleotide sequence ID" value="XM_030986227.1"/>
</dbReference>
<dbReference type="AlphaFoldDB" id="A0A7M7NXQ9"/>
<evidence type="ECO:0000313" key="4">
    <source>
        <dbReference type="Proteomes" id="UP000007110"/>
    </source>
</evidence>
<dbReference type="KEGG" id="spu:593357"/>
<reference evidence="4" key="1">
    <citation type="submission" date="2015-02" db="EMBL/GenBank/DDBJ databases">
        <title>Genome sequencing for Strongylocentrotus purpuratus.</title>
        <authorList>
            <person name="Murali S."/>
            <person name="Liu Y."/>
            <person name="Vee V."/>
            <person name="English A."/>
            <person name="Wang M."/>
            <person name="Skinner E."/>
            <person name="Han Y."/>
            <person name="Muzny D.M."/>
            <person name="Worley K.C."/>
            <person name="Gibbs R.A."/>
        </authorList>
    </citation>
    <scope>NUCLEOTIDE SEQUENCE</scope>
</reference>
<dbReference type="GeneID" id="593357"/>